<dbReference type="InterPro" id="IPR050364">
    <property type="entry name" value="Cytochrome_P450_fung"/>
</dbReference>
<dbReference type="InterPro" id="IPR036396">
    <property type="entry name" value="Cyt_P450_sf"/>
</dbReference>
<dbReference type="GO" id="GO:0020037">
    <property type="term" value="F:heme binding"/>
    <property type="evidence" value="ECO:0007669"/>
    <property type="project" value="InterPro"/>
</dbReference>
<evidence type="ECO:0000256" key="6">
    <source>
        <dbReference type="ARBA" id="ARBA00023002"/>
    </source>
</evidence>
<keyword evidence="5 9" id="KW-0479">Metal-binding</keyword>
<evidence type="ECO:0000313" key="12">
    <source>
        <dbReference type="Proteomes" id="UP001194468"/>
    </source>
</evidence>
<sequence>MFYLTTAIPTLILAILYVRNFIKRRRDNPAGLPFPPGPPRLPIAGNFFGIKDMGTQWLTYAEWSKIYGDLLYIEIFGQKILITNSEKVNEDLLDKRSQNYSDRPKIPMVALMGWDFSVGMLPYGPSWRRHRKAMHQVLSPTAMLNYRGAQLNKVHQLVRNISQVPDDVLAHFRTFNASTIMAVVYGYETAPQNDYFSSIANRASEMLTNSFFPGAALVNVFPVLKHLPEWFPGAGFKRYAKTSRKLTREMRDLPFDFVRKQMAEGTAQHSMVSEMLETNEEVEVIKAIAGTTYASAVETSASTLSSFVVAMLMFPDVQKKAQAEIDRVTGGNRMPDFGDRPSMVYLEAAYRELLRWAQVAPLGVPHMTTGHDVYEGYFIPKDTLVFPNIWSMTHNEDKYPEPMRFMPERFIDANGRLTDDMAEQLFGFGRRICVGKHLVEDSIWIAMVTILAVIDVKKAKDEHGREIDVVPEYTTGVIIYPKPYPCQITPRSPLAAQLIQQTEVNDS</sequence>
<dbReference type="GO" id="GO:0004497">
    <property type="term" value="F:monooxygenase activity"/>
    <property type="evidence" value="ECO:0007669"/>
    <property type="project" value="UniProtKB-KW"/>
</dbReference>
<evidence type="ECO:0000256" key="9">
    <source>
        <dbReference type="PIRSR" id="PIRSR602401-1"/>
    </source>
</evidence>
<comment type="pathway">
    <text evidence="2">Secondary metabolite biosynthesis.</text>
</comment>
<comment type="similarity">
    <text evidence="3 10">Belongs to the cytochrome P450 family.</text>
</comment>
<dbReference type="PANTHER" id="PTHR46300:SF7">
    <property type="entry name" value="P450, PUTATIVE (EUROFUNG)-RELATED"/>
    <property type="match status" value="1"/>
</dbReference>
<organism evidence="11 12">
    <name type="scientific">Boletus edulis BED1</name>
    <dbReference type="NCBI Taxonomy" id="1328754"/>
    <lineage>
        <taxon>Eukaryota</taxon>
        <taxon>Fungi</taxon>
        <taxon>Dikarya</taxon>
        <taxon>Basidiomycota</taxon>
        <taxon>Agaricomycotina</taxon>
        <taxon>Agaricomycetes</taxon>
        <taxon>Agaricomycetidae</taxon>
        <taxon>Boletales</taxon>
        <taxon>Boletineae</taxon>
        <taxon>Boletaceae</taxon>
        <taxon>Boletoideae</taxon>
        <taxon>Boletus</taxon>
    </lineage>
</organism>
<name>A0AAD4BXB7_BOLED</name>
<keyword evidence="12" id="KW-1185">Reference proteome</keyword>
<dbReference type="GO" id="GO:0016705">
    <property type="term" value="F:oxidoreductase activity, acting on paired donors, with incorporation or reduction of molecular oxygen"/>
    <property type="evidence" value="ECO:0007669"/>
    <property type="project" value="InterPro"/>
</dbReference>
<dbReference type="SUPFAM" id="SSF48264">
    <property type="entry name" value="Cytochrome P450"/>
    <property type="match status" value="1"/>
</dbReference>
<evidence type="ECO:0000256" key="5">
    <source>
        <dbReference type="ARBA" id="ARBA00022723"/>
    </source>
</evidence>
<comment type="cofactor">
    <cofactor evidence="1 9">
        <name>heme</name>
        <dbReference type="ChEBI" id="CHEBI:30413"/>
    </cofactor>
</comment>
<dbReference type="Pfam" id="PF00067">
    <property type="entry name" value="p450"/>
    <property type="match status" value="1"/>
</dbReference>
<dbReference type="Proteomes" id="UP001194468">
    <property type="component" value="Unassembled WGS sequence"/>
</dbReference>
<dbReference type="InterPro" id="IPR001128">
    <property type="entry name" value="Cyt_P450"/>
</dbReference>
<reference evidence="11" key="2">
    <citation type="journal article" date="2020" name="Nat. Commun.">
        <title>Large-scale genome sequencing of mycorrhizal fungi provides insights into the early evolution of symbiotic traits.</title>
        <authorList>
            <person name="Miyauchi S."/>
            <person name="Kiss E."/>
            <person name="Kuo A."/>
            <person name="Drula E."/>
            <person name="Kohler A."/>
            <person name="Sanchez-Garcia M."/>
            <person name="Morin E."/>
            <person name="Andreopoulos B."/>
            <person name="Barry K.W."/>
            <person name="Bonito G."/>
            <person name="Buee M."/>
            <person name="Carver A."/>
            <person name="Chen C."/>
            <person name="Cichocki N."/>
            <person name="Clum A."/>
            <person name="Culley D."/>
            <person name="Crous P.W."/>
            <person name="Fauchery L."/>
            <person name="Girlanda M."/>
            <person name="Hayes R.D."/>
            <person name="Keri Z."/>
            <person name="LaButti K."/>
            <person name="Lipzen A."/>
            <person name="Lombard V."/>
            <person name="Magnuson J."/>
            <person name="Maillard F."/>
            <person name="Murat C."/>
            <person name="Nolan M."/>
            <person name="Ohm R.A."/>
            <person name="Pangilinan J."/>
            <person name="Pereira M.F."/>
            <person name="Perotto S."/>
            <person name="Peter M."/>
            <person name="Pfister S."/>
            <person name="Riley R."/>
            <person name="Sitrit Y."/>
            <person name="Stielow J.B."/>
            <person name="Szollosi G."/>
            <person name="Zifcakova L."/>
            <person name="Stursova M."/>
            <person name="Spatafora J.W."/>
            <person name="Tedersoo L."/>
            <person name="Vaario L.M."/>
            <person name="Yamada A."/>
            <person name="Yan M."/>
            <person name="Wang P."/>
            <person name="Xu J."/>
            <person name="Bruns T."/>
            <person name="Baldrian P."/>
            <person name="Vilgalys R."/>
            <person name="Dunand C."/>
            <person name="Henrissat B."/>
            <person name="Grigoriev I.V."/>
            <person name="Hibbett D."/>
            <person name="Nagy L.G."/>
            <person name="Martin F.M."/>
        </authorList>
    </citation>
    <scope>NUCLEOTIDE SEQUENCE</scope>
    <source>
        <strain evidence="11">BED1</strain>
    </source>
</reference>
<dbReference type="PROSITE" id="PS00086">
    <property type="entry name" value="CYTOCHROME_P450"/>
    <property type="match status" value="1"/>
</dbReference>
<keyword evidence="7 9" id="KW-0408">Iron</keyword>
<evidence type="ECO:0000256" key="8">
    <source>
        <dbReference type="ARBA" id="ARBA00023033"/>
    </source>
</evidence>
<keyword evidence="4 9" id="KW-0349">Heme</keyword>
<dbReference type="PRINTS" id="PR00463">
    <property type="entry name" value="EP450I"/>
</dbReference>
<evidence type="ECO:0000256" key="4">
    <source>
        <dbReference type="ARBA" id="ARBA00022617"/>
    </source>
</evidence>
<proteinExistence type="inferred from homology"/>
<dbReference type="GO" id="GO:0005506">
    <property type="term" value="F:iron ion binding"/>
    <property type="evidence" value="ECO:0007669"/>
    <property type="project" value="InterPro"/>
</dbReference>
<accession>A0AAD4BXB7</accession>
<dbReference type="Gene3D" id="1.10.630.10">
    <property type="entry name" value="Cytochrome P450"/>
    <property type="match status" value="1"/>
</dbReference>
<evidence type="ECO:0000256" key="10">
    <source>
        <dbReference type="RuleBase" id="RU000461"/>
    </source>
</evidence>
<dbReference type="CDD" id="cd11065">
    <property type="entry name" value="CYP64-like"/>
    <property type="match status" value="1"/>
</dbReference>
<gene>
    <name evidence="11" type="ORF">L210DRAFT_3644352</name>
</gene>
<comment type="caution">
    <text evidence="11">The sequence shown here is derived from an EMBL/GenBank/DDBJ whole genome shotgun (WGS) entry which is preliminary data.</text>
</comment>
<dbReference type="InterPro" id="IPR002401">
    <property type="entry name" value="Cyt_P450_E_grp-I"/>
</dbReference>
<evidence type="ECO:0000313" key="11">
    <source>
        <dbReference type="EMBL" id="KAF8442213.1"/>
    </source>
</evidence>
<evidence type="ECO:0000256" key="2">
    <source>
        <dbReference type="ARBA" id="ARBA00005179"/>
    </source>
</evidence>
<keyword evidence="6 10" id="KW-0560">Oxidoreductase</keyword>
<dbReference type="PANTHER" id="PTHR46300">
    <property type="entry name" value="P450, PUTATIVE (EUROFUNG)-RELATED-RELATED"/>
    <property type="match status" value="1"/>
</dbReference>
<protein>
    <submittedName>
        <fullName evidence="11">CyP450 monooxygenase</fullName>
    </submittedName>
</protein>
<keyword evidence="8 10" id="KW-0503">Monooxygenase</keyword>
<dbReference type="AlphaFoldDB" id="A0AAD4BXB7"/>
<dbReference type="EMBL" id="WHUW01000009">
    <property type="protein sequence ID" value="KAF8442213.1"/>
    <property type="molecule type" value="Genomic_DNA"/>
</dbReference>
<dbReference type="InterPro" id="IPR017972">
    <property type="entry name" value="Cyt_P450_CS"/>
</dbReference>
<evidence type="ECO:0000256" key="7">
    <source>
        <dbReference type="ARBA" id="ARBA00023004"/>
    </source>
</evidence>
<reference evidence="11" key="1">
    <citation type="submission" date="2019-10" db="EMBL/GenBank/DDBJ databases">
        <authorList>
            <consortium name="DOE Joint Genome Institute"/>
            <person name="Kuo A."/>
            <person name="Miyauchi S."/>
            <person name="Kiss E."/>
            <person name="Drula E."/>
            <person name="Kohler A."/>
            <person name="Sanchez-Garcia M."/>
            <person name="Andreopoulos B."/>
            <person name="Barry K.W."/>
            <person name="Bonito G."/>
            <person name="Buee M."/>
            <person name="Carver A."/>
            <person name="Chen C."/>
            <person name="Cichocki N."/>
            <person name="Clum A."/>
            <person name="Culley D."/>
            <person name="Crous P.W."/>
            <person name="Fauchery L."/>
            <person name="Girlanda M."/>
            <person name="Hayes R."/>
            <person name="Keri Z."/>
            <person name="LaButti K."/>
            <person name="Lipzen A."/>
            <person name="Lombard V."/>
            <person name="Magnuson J."/>
            <person name="Maillard F."/>
            <person name="Morin E."/>
            <person name="Murat C."/>
            <person name="Nolan M."/>
            <person name="Ohm R."/>
            <person name="Pangilinan J."/>
            <person name="Pereira M."/>
            <person name="Perotto S."/>
            <person name="Peter M."/>
            <person name="Riley R."/>
            <person name="Sitrit Y."/>
            <person name="Stielow B."/>
            <person name="Szollosi G."/>
            <person name="Zifcakova L."/>
            <person name="Stursova M."/>
            <person name="Spatafora J.W."/>
            <person name="Tedersoo L."/>
            <person name="Vaario L.-M."/>
            <person name="Yamada A."/>
            <person name="Yan M."/>
            <person name="Wang P."/>
            <person name="Xu J."/>
            <person name="Bruns T."/>
            <person name="Baldrian P."/>
            <person name="Vilgalys R."/>
            <person name="Henrissat B."/>
            <person name="Grigoriev I.V."/>
            <person name="Hibbett D."/>
            <person name="Nagy L.G."/>
            <person name="Martin F.M."/>
        </authorList>
    </citation>
    <scope>NUCLEOTIDE SEQUENCE</scope>
    <source>
        <strain evidence="11">BED1</strain>
    </source>
</reference>
<evidence type="ECO:0000256" key="1">
    <source>
        <dbReference type="ARBA" id="ARBA00001971"/>
    </source>
</evidence>
<feature type="binding site" description="axial binding residue" evidence="9">
    <location>
        <position position="433"/>
    </location>
    <ligand>
        <name>heme</name>
        <dbReference type="ChEBI" id="CHEBI:30413"/>
    </ligand>
    <ligandPart>
        <name>Fe</name>
        <dbReference type="ChEBI" id="CHEBI:18248"/>
    </ligandPart>
</feature>
<evidence type="ECO:0000256" key="3">
    <source>
        <dbReference type="ARBA" id="ARBA00010617"/>
    </source>
</evidence>